<comment type="caution">
    <text evidence="1">The sequence shown here is derived from an EMBL/GenBank/DDBJ whole genome shotgun (WGS) entry which is preliminary data.</text>
</comment>
<evidence type="ECO:0000313" key="1">
    <source>
        <dbReference type="EMBL" id="CAI9918377.1"/>
    </source>
</evidence>
<evidence type="ECO:0000313" key="3">
    <source>
        <dbReference type="Proteomes" id="UP001642409"/>
    </source>
</evidence>
<name>A0AA86NEU4_9EUKA</name>
<protein>
    <submittedName>
        <fullName evidence="1">Armadillo-type fold</fullName>
    </submittedName>
    <submittedName>
        <fullName evidence="2">Armadillo-type_fold</fullName>
    </submittedName>
</protein>
<dbReference type="EMBL" id="CATOUU010000154">
    <property type="protein sequence ID" value="CAI9918377.1"/>
    <property type="molecule type" value="Genomic_DNA"/>
</dbReference>
<reference evidence="1" key="1">
    <citation type="submission" date="2023-06" db="EMBL/GenBank/DDBJ databases">
        <authorList>
            <person name="Kurt Z."/>
        </authorList>
    </citation>
    <scope>NUCLEOTIDE SEQUENCE</scope>
</reference>
<gene>
    <name evidence="2" type="ORF">HINF_LOCUS38989</name>
    <name evidence="1" type="ORF">HINF_LOCUS6022</name>
</gene>
<dbReference type="InterPro" id="IPR016024">
    <property type="entry name" value="ARM-type_fold"/>
</dbReference>
<organism evidence="1">
    <name type="scientific">Hexamita inflata</name>
    <dbReference type="NCBI Taxonomy" id="28002"/>
    <lineage>
        <taxon>Eukaryota</taxon>
        <taxon>Metamonada</taxon>
        <taxon>Diplomonadida</taxon>
        <taxon>Hexamitidae</taxon>
        <taxon>Hexamitinae</taxon>
        <taxon>Hexamita</taxon>
    </lineage>
</organism>
<dbReference type="SUPFAM" id="SSF48371">
    <property type="entry name" value="ARM repeat"/>
    <property type="match status" value="1"/>
</dbReference>
<dbReference type="Proteomes" id="UP001642409">
    <property type="component" value="Unassembled WGS sequence"/>
</dbReference>
<sequence length="436" mass="49942">MNRTLFLSQKRNQSDLTLLRELPFETYTRVPFNDIFATINLSVDLEEFKFKIFSLCSILVRKNADDIKLILKYPEITTKLVQDISEQNILCVLQLINTMSQIELLHELLAVTGAIGLVVTSLTCDPLLSSQILLHLSDSYFNQFLLTSQIWDLIQFATTQISDLTLFERGCTLLQKLLQNGGKTILENSICFELSKKTCNELVRKISSKQMPPDQYEHIMKPLVQYLDVTDDLNVCPCISTLINYLLEREQSDDSEDNVKQILQLFVMVSYWPSLCPSLNNSALFDLLCQYCVTQQVGNVFMPTPFKTFASNILLNFSEKTFMMDLFSTSPHFQHTLVNLKSTQITIQINFLKIIGNLYQALTFQPEPQHLEQLKDVFLTALKTNNKKVLPVIIGVLKLFASEGKNLFLDEISEICQNWAMIEEVSELIQFINGIE</sequence>
<reference evidence="2 3" key="2">
    <citation type="submission" date="2024-07" db="EMBL/GenBank/DDBJ databases">
        <authorList>
            <person name="Akdeniz Z."/>
        </authorList>
    </citation>
    <scope>NUCLEOTIDE SEQUENCE [LARGE SCALE GENOMIC DNA]</scope>
</reference>
<proteinExistence type="predicted"/>
<keyword evidence="3" id="KW-1185">Reference proteome</keyword>
<dbReference type="EMBL" id="CAXDID020000149">
    <property type="protein sequence ID" value="CAL6041336.1"/>
    <property type="molecule type" value="Genomic_DNA"/>
</dbReference>
<evidence type="ECO:0000313" key="2">
    <source>
        <dbReference type="EMBL" id="CAL6041336.1"/>
    </source>
</evidence>
<dbReference type="AlphaFoldDB" id="A0AA86NEU4"/>
<accession>A0AA86NEU4</accession>